<gene>
    <name evidence="1" type="ORF">RRG08_036491</name>
</gene>
<comment type="caution">
    <text evidence="1">The sequence shown here is derived from an EMBL/GenBank/DDBJ whole genome shotgun (WGS) entry which is preliminary data.</text>
</comment>
<dbReference type="EMBL" id="JAWDGP010003786">
    <property type="protein sequence ID" value="KAK3770892.1"/>
    <property type="molecule type" value="Genomic_DNA"/>
</dbReference>
<accession>A0AAE0ZLX5</accession>
<dbReference type="Proteomes" id="UP001283361">
    <property type="component" value="Unassembled WGS sequence"/>
</dbReference>
<dbReference type="AlphaFoldDB" id="A0AAE0ZLX5"/>
<evidence type="ECO:0000313" key="1">
    <source>
        <dbReference type="EMBL" id="KAK3770892.1"/>
    </source>
</evidence>
<protein>
    <submittedName>
        <fullName evidence="1">Uncharacterized protein</fullName>
    </submittedName>
</protein>
<reference evidence="1" key="1">
    <citation type="journal article" date="2023" name="G3 (Bethesda)">
        <title>A reference genome for the long-term kleptoplast-retaining sea slug Elysia crispata morphotype clarki.</title>
        <authorList>
            <person name="Eastman K.E."/>
            <person name="Pendleton A.L."/>
            <person name="Shaikh M.A."/>
            <person name="Suttiyut T."/>
            <person name="Ogas R."/>
            <person name="Tomko P."/>
            <person name="Gavelis G."/>
            <person name="Widhalm J.R."/>
            <person name="Wisecaver J.H."/>
        </authorList>
    </citation>
    <scope>NUCLEOTIDE SEQUENCE</scope>
    <source>
        <strain evidence="1">ECLA1</strain>
    </source>
</reference>
<evidence type="ECO:0000313" key="2">
    <source>
        <dbReference type="Proteomes" id="UP001283361"/>
    </source>
</evidence>
<proteinExistence type="predicted"/>
<keyword evidence="2" id="KW-1185">Reference proteome</keyword>
<name>A0AAE0ZLX5_9GAST</name>
<sequence length="96" mass="11181">MKSLIRSPRYNTLAWPLEKSTFDSRSPLARAFSQSEEFRALAILPYHGQFGTVHHLAEQWRFPQLRWPWIAFPKSNNTSKRILQRLLSAPDSQTIG</sequence>
<organism evidence="1 2">
    <name type="scientific">Elysia crispata</name>
    <name type="common">lettuce slug</name>
    <dbReference type="NCBI Taxonomy" id="231223"/>
    <lineage>
        <taxon>Eukaryota</taxon>
        <taxon>Metazoa</taxon>
        <taxon>Spiralia</taxon>
        <taxon>Lophotrochozoa</taxon>
        <taxon>Mollusca</taxon>
        <taxon>Gastropoda</taxon>
        <taxon>Heterobranchia</taxon>
        <taxon>Euthyneura</taxon>
        <taxon>Panpulmonata</taxon>
        <taxon>Sacoglossa</taxon>
        <taxon>Placobranchoidea</taxon>
        <taxon>Plakobranchidae</taxon>
        <taxon>Elysia</taxon>
    </lineage>
</organism>